<evidence type="ECO:0000256" key="1">
    <source>
        <dbReference type="SAM" id="MobiDB-lite"/>
    </source>
</evidence>
<dbReference type="Proteomes" id="UP000321638">
    <property type="component" value="Unassembled WGS sequence"/>
</dbReference>
<dbReference type="GO" id="GO:0016020">
    <property type="term" value="C:membrane"/>
    <property type="evidence" value="ECO:0007669"/>
    <property type="project" value="TreeGrafter"/>
</dbReference>
<evidence type="ECO:0000256" key="2">
    <source>
        <dbReference type="SAM" id="SignalP"/>
    </source>
</evidence>
<name>A0A5C8PVL0_9HYPH</name>
<feature type="domain" description="AB hydrolase-1" evidence="3">
    <location>
        <begin position="92"/>
        <end position="479"/>
    </location>
</feature>
<evidence type="ECO:0000313" key="4">
    <source>
        <dbReference type="EMBL" id="TXL81899.1"/>
    </source>
</evidence>
<keyword evidence="5" id="KW-1185">Reference proteome</keyword>
<dbReference type="OrthoDB" id="613638at2"/>
<comment type="caution">
    <text evidence="4">The sequence shown here is derived from an EMBL/GenBank/DDBJ whole genome shotgun (WGS) entry which is preliminary data.</text>
</comment>
<evidence type="ECO:0000313" key="5">
    <source>
        <dbReference type="Proteomes" id="UP000321638"/>
    </source>
</evidence>
<evidence type="ECO:0000259" key="3">
    <source>
        <dbReference type="Pfam" id="PF00561"/>
    </source>
</evidence>
<reference evidence="4 5" key="1">
    <citation type="submission" date="2019-06" db="EMBL/GenBank/DDBJ databases">
        <title>New taxonomy in bacterial strain CC-CFT640, isolated from vineyard.</title>
        <authorList>
            <person name="Lin S.-Y."/>
            <person name="Tsai C.-F."/>
            <person name="Young C.-C."/>
        </authorList>
    </citation>
    <scope>NUCLEOTIDE SEQUENCE [LARGE SCALE GENOMIC DNA]</scope>
    <source>
        <strain evidence="4 5">CC-CFT640</strain>
    </source>
</reference>
<protein>
    <submittedName>
        <fullName evidence="4">Alpha/beta hydrolase</fullName>
    </submittedName>
</protein>
<dbReference type="SUPFAM" id="SSF53474">
    <property type="entry name" value="alpha/beta-Hydrolases"/>
    <property type="match status" value="1"/>
</dbReference>
<dbReference type="InterPro" id="IPR000073">
    <property type="entry name" value="AB_hydrolase_1"/>
</dbReference>
<dbReference type="Pfam" id="PF00561">
    <property type="entry name" value="Abhydrolase_1"/>
    <property type="match status" value="1"/>
</dbReference>
<sequence length="521" mass="56522">MSSLSPRLRLALSGLWLGWGLLAAAVAPATAQERPAPTRLEPHKCWFKTPRGASATCHLLIVAENRTALDSRVVKLPVAILKATGPRKEPDPVIYLAGGPGEAPLAATAPGIDPLKDGDWWRSTAAIRRSRDFIFLGQRGAQLSRPALQCDDIAGHKALLSRLGSRFDAVEDERRAMIKCRAELERKGIDVTQYTTPAMADDVSDLARALGLTKVNLYGVSYGTRWALEVMRRQPSLVRAAVLDSVYPPQINGDQEEVDAVRRAFDRLFLECSNDAWCAGKYPNLRADLEALVARLDRTPVRMRLKLGNGRPMASVDGTKAMLIMLHVMRLGGEDIGRLPTTIARAARGSYAALKVFAQDLEDSEGGVVDAPIEQMAGLYYSVECRETTAFLDGPAREKAIAGAGIYGLVAHANTGPALCPVWRVPAAAPAEKQPVRSEVPTLLLSGSYDWLTPAPWAEVARQTLPNARHIEFRAMGHAVTANDDCADALLGQFIDQPDPKRVPACLGDNAPPRFTDKPPK</sequence>
<keyword evidence="2" id="KW-0732">Signal</keyword>
<dbReference type="PANTHER" id="PTHR43798:SF27">
    <property type="entry name" value="HYDROLASE ALPHA_BETA HYDROLASE FOLD FAMILY"/>
    <property type="match status" value="1"/>
</dbReference>
<dbReference type="EMBL" id="VDUZ01000002">
    <property type="protein sequence ID" value="TXL81899.1"/>
    <property type="molecule type" value="Genomic_DNA"/>
</dbReference>
<feature type="region of interest" description="Disordered" evidence="1">
    <location>
        <begin position="501"/>
        <end position="521"/>
    </location>
</feature>
<dbReference type="InterPro" id="IPR029058">
    <property type="entry name" value="AB_hydrolase_fold"/>
</dbReference>
<dbReference type="AlphaFoldDB" id="A0A5C8PVL0"/>
<dbReference type="InterPro" id="IPR050266">
    <property type="entry name" value="AB_hydrolase_sf"/>
</dbReference>
<dbReference type="GO" id="GO:0016787">
    <property type="term" value="F:hydrolase activity"/>
    <property type="evidence" value="ECO:0007669"/>
    <property type="project" value="UniProtKB-KW"/>
</dbReference>
<proteinExistence type="predicted"/>
<feature type="chain" id="PRO_5022693893" evidence="2">
    <location>
        <begin position="32"/>
        <end position="521"/>
    </location>
</feature>
<accession>A0A5C8PVL0</accession>
<dbReference type="Gene3D" id="3.40.50.1820">
    <property type="entry name" value="alpha/beta hydrolase"/>
    <property type="match status" value="1"/>
</dbReference>
<dbReference type="RefSeq" id="WP_147845255.1">
    <property type="nucleotide sequence ID" value="NZ_VDUZ01000002.1"/>
</dbReference>
<organism evidence="4 5">
    <name type="scientific">Vineibacter terrae</name>
    <dbReference type="NCBI Taxonomy" id="2586908"/>
    <lineage>
        <taxon>Bacteria</taxon>
        <taxon>Pseudomonadati</taxon>
        <taxon>Pseudomonadota</taxon>
        <taxon>Alphaproteobacteria</taxon>
        <taxon>Hyphomicrobiales</taxon>
        <taxon>Vineibacter</taxon>
    </lineage>
</organism>
<dbReference type="PANTHER" id="PTHR43798">
    <property type="entry name" value="MONOACYLGLYCEROL LIPASE"/>
    <property type="match status" value="1"/>
</dbReference>
<keyword evidence="4" id="KW-0378">Hydrolase</keyword>
<gene>
    <name evidence="4" type="ORF">FHP25_02195</name>
</gene>
<feature type="signal peptide" evidence="2">
    <location>
        <begin position="1"/>
        <end position="31"/>
    </location>
</feature>